<dbReference type="AlphaFoldDB" id="A0A6M3K9L0"/>
<accession>A0A6M3K9L0</accession>
<organism evidence="1">
    <name type="scientific">viral metagenome</name>
    <dbReference type="NCBI Taxonomy" id="1070528"/>
    <lineage>
        <taxon>unclassified sequences</taxon>
        <taxon>metagenomes</taxon>
        <taxon>organismal metagenomes</taxon>
    </lineage>
</organism>
<protein>
    <submittedName>
        <fullName evidence="1">Uncharacterized protein</fullName>
    </submittedName>
</protein>
<dbReference type="EMBL" id="MT142340">
    <property type="protein sequence ID" value="QJA78510.1"/>
    <property type="molecule type" value="Genomic_DNA"/>
</dbReference>
<sequence>MTDRDWDFCIGSLGDPLQDIEWWMLPPCEEDSCRTSIATGMPDQNGRIDENQ</sequence>
<name>A0A6M3K9L0_9ZZZZ</name>
<gene>
    <name evidence="1" type="ORF">MM415A01061_0014</name>
</gene>
<evidence type="ECO:0000313" key="1">
    <source>
        <dbReference type="EMBL" id="QJA78510.1"/>
    </source>
</evidence>
<reference evidence="1" key="1">
    <citation type="submission" date="2020-03" db="EMBL/GenBank/DDBJ databases">
        <title>The deep terrestrial virosphere.</title>
        <authorList>
            <person name="Holmfeldt K."/>
            <person name="Nilsson E."/>
            <person name="Simone D."/>
            <person name="Lopez-Fernandez M."/>
            <person name="Wu X."/>
            <person name="de Brujin I."/>
            <person name="Lundin D."/>
            <person name="Andersson A."/>
            <person name="Bertilsson S."/>
            <person name="Dopson M."/>
        </authorList>
    </citation>
    <scope>NUCLEOTIDE SEQUENCE</scope>
    <source>
        <strain evidence="1">MM415A01061</strain>
    </source>
</reference>
<proteinExistence type="predicted"/>